<sequence>MCSSRPDGLDVVWNICVVPAQKKTDRGETECEEQARGGVVGPQGGSERSPQFFHRCCRHHHGGGVACEQSQGTV</sequence>
<gene>
    <name evidence="2" type="ORF">VZT92_001502</name>
</gene>
<keyword evidence="3" id="KW-1185">Reference proteome</keyword>
<evidence type="ECO:0000256" key="1">
    <source>
        <dbReference type="SAM" id="MobiDB-lite"/>
    </source>
</evidence>
<proteinExistence type="predicted"/>
<organism evidence="2 3">
    <name type="scientific">Zoarces viviparus</name>
    <name type="common">Viviparous eelpout</name>
    <name type="synonym">Blennius viviparus</name>
    <dbReference type="NCBI Taxonomy" id="48416"/>
    <lineage>
        <taxon>Eukaryota</taxon>
        <taxon>Metazoa</taxon>
        <taxon>Chordata</taxon>
        <taxon>Craniata</taxon>
        <taxon>Vertebrata</taxon>
        <taxon>Euteleostomi</taxon>
        <taxon>Actinopterygii</taxon>
        <taxon>Neopterygii</taxon>
        <taxon>Teleostei</taxon>
        <taxon>Neoteleostei</taxon>
        <taxon>Acanthomorphata</taxon>
        <taxon>Eupercaria</taxon>
        <taxon>Perciformes</taxon>
        <taxon>Cottioidei</taxon>
        <taxon>Zoarcales</taxon>
        <taxon>Zoarcidae</taxon>
        <taxon>Zoarcinae</taxon>
        <taxon>Zoarces</taxon>
    </lineage>
</organism>
<accession>A0AAW1G2B7</accession>
<dbReference type="Proteomes" id="UP001488805">
    <property type="component" value="Unassembled WGS sequence"/>
</dbReference>
<reference evidence="2 3" key="1">
    <citation type="journal article" date="2024" name="Genome Biol. Evol.">
        <title>Chromosome-level genome assembly of the viviparous eelpout Zoarces viviparus.</title>
        <authorList>
            <person name="Fuhrmann N."/>
            <person name="Brasseur M.V."/>
            <person name="Bakowski C.E."/>
            <person name="Podsiadlowski L."/>
            <person name="Prost S."/>
            <person name="Krehenwinkel H."/>
            <person name="Mayer C."/>
        </authorList>
    </citation>
    <scope>NUCLEOTIDE SEQUENCE [LARGE SCALE GENOMIC DNA]</scope>
    <source>
        <strain evidence="2">NO-MEL_2022_Ind0_liver</strain>
    </source>
</reference>
<evidence type="ECO:0000313" key="3">
    <source>
        <dbReference type="Proteomes" id="UP001488805"/>
    </source>
</evidence>
<dbReference type="EMBL" id="JBCEZU010000002">
    <property type="protein sequence ID" value="KAK9541460.1"/>
    <property type="molecule type" value="Genomic_DNA"/>
</dbReference>
<evidence type="ECO:0000313" key="2">
    <source>
        <dbReference type="EMBL" id="KAK9541460.1"/>
    </source>
</evidence>
<dbReference type="AlphaFoldDB" id="A0AAW1G2B7"/>
<comment type="caution">
    <text evidence="2">The sequence shown here is derived from an EMBL/GenBank/DDBJ whole genome shotgun (WGS) entry which is preliminary data.</text>
</comment>
<protein>
    <submittedName>
        <fullName evidence="2">Uncharacterized protein</fullName>
    </submittedName>
</protein>
<name>A0AAW1G2B7_ZOAVI</name>
<feature type="region of interest" description="Disordered" evidence="1">
    <location>
        <begin position="27"/>
        <end position="47"/>
    </location>
</feature>